<gene>
    <name evidence="4" type="ORF">C5Y98_03915</name>
</gene>
<dbReference type="Pfam" id="PF13649">
    <property type="entry name" value="Methyltransf_25"/>
    <property type="match status" value="1"/>
</dbReference>
<dbReference type="CDD" id="cd02440">
    <property type="entry name" value="AdoMet_MTases"/>
    <property type="match status" value="1"/>
</dbReference>
<dbReference type="Gene3D" id="3.40.50.150">
    <property type="entry name" value="Vaccinia Virus protein VP39"/>
    <property type="match status" value="1"/>
</dbReference>
<dbReference type="SUPFAM" id="SSF53335">
    <property type="entry name" value="S-adenosyl-L-methionine-dependent methyltransferases"/>
    <property type="match status" value="1"/>
</dbReference>
<accession>A0A2S8G9K1</accession>
<evidence type="ECO:0000259" key="3">
    <source>
        <dbReference type="Pfam" id="PF13649"/>
    </source>
</evidence>
<reference evidence="4 5" key="1">
    <citation type="submission" date="2018-02" db="EMBL/GenBank/DDBJ databases">
        <title>Comparative genomes isolates from brazilian mangrove.</title>
        <authorList>
            <person name="Araujo J.E."/>
            <person name="Taketani R.G."/>
            <person name="Silva M.C.P."/>
            <person name="Loureco M.V."/>
            <person name="Andreote F.D."/>
        </authorList>
    </citation>
    <scope>NUCLEOTIDE SEQUENCE [LARGE SCALE GENOMIC DNA]</scope>
    <source>
        <strain evidence="4 5">NAP PRIS-MGV</strain>
    </source>
</reference>
<evidence type="ECO:0000256" key="1">
    <source>
        <dbReference type="ARBA" id="ARBA00022603"/>
    </source>
</evidence>
<sequence>MRNERPTTSIFRRIKWSKWVAKSNCRRNLTLTGSEQQPELRQGFKVGGAESDLFQGTADYYRRYRRPYPPEVLAYLVDTFKLDGQGRLLDVGCGTGQVFQGLASRFDEVVAIDADAEMVAAARQTVVEQKLEHVHVRQMLGESVTEELGSFRVATFGASFHWMDRLNVANLVYDRLEKGGGLVVLLYTGIHEEKTAWEAVVCRVLEKWLGQQRRAGGGVYKEGERHEAILARSRFGQAEVHDICVEEDWSIDEIVGFLYSTSYASKGVLGAKCEAFEADLRARLRNLSEAGQFRKEVEYTTIWGRK</sequence>
<dbReference type="AlphaFoldDB" id="A0A2S8G9K1"/>
<dbReference type="PANTHER" id="PTHR44942:SF4">
    <property type="entry name" value="METHYLTRANSFERASE TYPE 11 DOMAIN-CONTAINING PROTEIN"/>
    <property type="match status" value="1"/>
</dbReference>
<name>A0A2S8G9K1_9BACT</name>
<keyword evidence="1" id="KW-0489">Methyltransferase</keyword>
<evidence type="ECO:0000313" key="4">
    <source>
        <dbReference type="EMBL" id="PQO41113.1"/>
    </source>
</evidence>
<dbReference type="InterPro" id="IPR029063">
    <property type="entry name" value="SAM-dependent_MTases_sf"/>
</dbReference>
<dbReference type="GO" id="GO:0032259">
    <property type="term" value="P:methylation"/>
    <property type="evidence" value="ECO:0007669"/>
    <property type="project" value="UniProtKB-KW"/>
</dbReference>
<dbReference type="EMBL" id="PUIB01000006">
    <property type="protein sequence ID" value="PQO41113.1"/>
    <property type="molecule type" value="Genomic_DNA"/>
</dbReference>
<dbReference type="InterPro" id="IPR041698">
    <property type="entry name" value="Methyltransf_25"/>
</dbReference>
<dbReference type="InterPro" id="IPR051052">
    <property type="entry name" value="Diverse_substrate_MTase"/>
</dbReference>
<evidence type="ECO:0000256" key="2">
    <source>
        <dbReference type="ARBA" id="ARBA00022679"/>
    </source>
</evidence>
<comment type="caution">
    <text evidence="4">The sequence shown here is derived from an EMBL/GenBank/DDBJ whole genome shotgun (WGS) entry which is preliminary data.</text>
</comment>
<proteinExistence type="predicted"/>
<dbReference type="GO" id="GO:0008168">
    <property type="term" value="F:methyltransferase activity"/>
    <property type="evidence" value="ECO:0007669"/>
    <property type="project" value="UniProtKB-KW"/>
</dbReference>
<dbReference type="PANTHER" id="PTHR44942">
    <property type="entry name" value="METHYLTRANSF_11 DOMAIN-CONTAINING PROTEIN"/>
    <property type="match status" value="1"/>
</dbReference>
<dbReference type="Proteomes" id="UP000239388">
    <property type="component" value="Unassembled WGS sequence"/>
</dbReference>
<keyword evidence="2" id="KW-0808">Transferase</keyword>
<feature type="domain" description="Methyltransferase" evidence="3">
    <location>
        <begin position="89"/>
        <end position="180"/>
    </location>
</feature>
<protein>
    <recommendedName>
        <fullName evidence="3">Methyltransferase domain-containing protein</fullName>
    </recommendedName>
</protein>
<evidence type="ECO:0000313" key="5">
    <source>
        <dbReference type="Proteomes" id="UP000239388"/>
    </source>
</evidence>
<organism evidence="4 5">
    <name type="scientific">Blastopirellula marina</name>
    <dbReference type="NCBI Taxonomy" id="124"/>
    <lineage>
        <taxon>Bacteria</taxon>
        <taxon>Pseudomonadati</taxon>
        <taxon>Planctomycetota</taxon>
        <taxon>Planctomycetia</taxon>
        <taxon>Pirellulales</taxon>
        <taxon>Pirellulaceae</taxon>
        <taxon>Blastopirellula</taxon>
    </lineage>
</organism>